<evidence type="ECO:0000259" key="10">
    <source>
        <dbReference type="SMART" id="SM01126"/>
    </source>
</evidence>
<evidence type="ECO:0000256" key="2">
    <source>
        <dbReference type="ARBA" id="ARBA00012417"/>
    </source>
</evidence>
<dbReference type="SUPFAM" id="SSF52096">
    <property type="entry name" value="ClpP/crotonase"/>
    <property type="match status" value="1"/>
</dbReference>
<dbReference type="GO" id="GO:0006260">
    <property type="term" value="P:DNA replication"/>
    <property type="evidence" value="ECO:0007669"/>
    <property type="project" value="UniProtKB-KW"/>
</dbReference>
<keyword evidence="12" id="KW-1185">Reference proteome</keyword>
<dbReference type="Gene3D" id="3.90.1600.10">
    <property type="entry name" value="Palm domain of DNA polymerase"/>
    <property type="match status" value="1"/>
</dbReference>
<gene>
    <name evidence="11" type="primary">ECHDC2</name>
    <name evidence="11" type="ORF">AWC38_SpisGene20426</name>
</gene>
<dbReference type="InterPro" id="IPR023211">
    <property type="entry name" value="DNA_pol_palm_dom_sf"/>
</dbReference>
<dbReference type="SMART" id="SM01126">
    <property type="entry name" value="DDE_Tnp_IS1595"/>
    <property type="match status" value="1"/>
</dbReference>
<dbReference type="Gene3D" id="3.90.226.10">
    <property type="entry name" value="2-enoyl-CoA Hydratase, Chain A, domain 1"/>
    <property type="match status" value="1"/>
</dbReference>
<keyword evidence="4" id="KW-0548">Nucleotidyltransferase</keyword>
<accession>A0A2B4RG90</accession>
<dbReference type="InterPro" id="IPR029045">
    <property type="entry name" value="ClpP/crotonase-like_dom_sf"/>
</dbReference>
<evidence type="ECO:0000313" key="12">
    <source>
        <dbReference type="Proteomes" id="UP000225706"/>
    </source>
</evidence>
<keyword evidence="3" id="KW-0808">Transferase</keyword>
<comment type="caution">
    <text evidence="11">The sequence shown here is derived from an EMBL/GenBank/DDBJ whole genome shotgun (WGS) entry which is preliminary data.</text>
</comment>
<comment type="catalytic activity">
    <reaction evidence="8">
        <text>DNA(n) + a 2'-deoxyribonucleoside 5'-triphosphate = DNA(n+1) + diphosphate</text>
        <dbReference type="Rhea" id="RHEA:22508"/>
        <dbReference type="Rhea" id="RHEA-COMP:17339"/>
        <dbReference type="Rhea" id="RHEA-COMP:17340"/>
        <dbReference type="ChEBI" id="CHEBI:33019"/>
        <dbReference type="ChEBI" id="CHEBI:61560"/>
        <dbReference type="ChEBI" id="CHEBI:173112"/>
        <dbReference type="EC" id="2.7.7.7"/>
    </reaction>
</comment>
<dbReference type="Pfam" id="PF00378">
    <property type="entry name" value="ECH_1"/>
    <property type="match status" value="1"/>
</dbReference>
<dbReference type="SUPFAM" id="SSF56672">
    <property type="entry name" value="DNA/RNA polymerases"/>
    <property type="match status" value="1"/>
</dbReference>
<organism evidence="11 12">
    <name type="scientific">Stylophora pistillata</name>
    <name type="common">Smooth cauliflower coral</name>
    <dbReference type="NCBI Taxonomy" id="50429"/>
    <lineage>
        <taxon>Eukaryota</taxon>
        <taxon>Metazoa</taxon>
        <taxon>Cnidaria</taxon>
        <taxon>Anthozoa</taxon>
        <taxon>Hexacorallia</taxon>
        <taxon>Scleractinia</taxon>
        <taxon>Astrocoeniina</taxon>
        <taxon>Pocilloporidae</taxon>
        <taxon>Stylophora</taxon>
    </lineage>
</organism>
<feature type="domain" description="ISXO2-like transposase" evidence="10">
    <location>
        <begin position="191"/>
        <end position="310"/>
    </location>
</feature>
<dbReference type="InterPro" id="IPR043502">
    <property type="entry name" value="DNA/RNA_pol_sf"/>
</dbReference>
<dbReference type="PANTHER" id="PTHR33568:SF3">
    <property type="entry name" value="DNA-DIRECTED DNA POLYMERASE"/>
    <property type="match status" value="1"/>
</dbReference>
<evidence type="ECO:0000256" key="3">
    <source>
        <dbReference type="ARBA" id="ARBA00022679"/>
    </source>
</evidence>
<dbReference type="PROSITE" id="PS00166">
    <property type="entry name" value="ENOYL_COA_HYDRATASE"/>
    <property type="match status" value="1"/>
</dbReference>
<proteinExistence type="inferred from homology"/>
<evidence type="ECO:0000256" key="7">
    <source>
        <dbReference type="ARBA" id="ARBA00023125"/>
    </source>
</evidence>
<reference evidence="12" key="1">
    <citation type="journal article" date="2017" name="bioRxiv">
        <title>Comparative analysis of the genomes of Stylophora pistillata and Acropora digitifera provides evidence for extensive differences between species of corals.</title>
        <authorList>
            <person name="Voolstra C.R."/>
            <person name="Li Y."/>
            <person name="Liew Y.J."/>
            <person name="Baumgarten S."/>
            <person name="Zoccola D."/>
            <person name="Flot J.-F."/>
            <person name="Tambutte S."/>
            <person name="Allemand D."/>
            <person name="Aranda M."/>
        </authorList>
    </citation>
    <scope>NUCLEOTIDE SEQUENCE [LARGE SCALE GENOMIC DNA]</scope>
</reference>
<dbReference type="Gene3D" id="1.10.287.690">
    <property type="entry name" value="Helix hairpin bin"/>
    <property type="match status" value="1"/>
</dbReference>
<dbReference type="InterPro" id="IPR018376">
    <property type="entry name" value="Enoyl-CoA_hyd/isom_CS"/>
</dbReference>
<evidence type="ECO:0000256" key="5">
    <source>
        <dbReference type="ARBA" id="ARBA00022705"/>
    </source>
</evidence>
<dbReference type="Pfam" id="PF03175">
    <property type="entry name" value="DNA_pol_B_2"/>
    <property type="match status" value="1"/>
</dbReference>
<protein>
    <recommendedName>
        <fullName evidence="2">DNA-directed DNA polymerase</fullName>
        <ecNumber evidence="2">2.7.7.7</ecNumber>
    </recommendedName>
</protein>
<dbReference type="PANTHER" id="PTHR33568">
    <property type="entry name" value="DNA POLYMERASE"/>
    <property type="match status" value="1"/>
</dbReference>
<dbReference type="InterPro" id="IPR004868">
    <property type="entry name" value="DNA-dir_DNA_pol_B_mt/vir"/>
</dbReference>
<dbReference type="GO" id="GO:0003677">
    <property type="term" value="F:DNA binding"/>
    <property type="evidence" value="ECO:0007669"/>
    <property type="project" value="UniProtKB-KW"/>
</dbReference>
<dbReference type="EMBL" id="LSMT01000658">
    <property type="protein sequence ID" value="PFX15357.1"/>
    <property type="molecule type" value="Genomic_DNA"/>
</dbReference>
<evidence type="ECO:0000256" key="9">
    <source>
        <dbReference type="RuleBase" id="RU003707"/>
    </source>
</evidence>
<dbReference type="EC" id="2.7.7.7" evidence="2"/>
<dbReference type="Proteomes" id="UP000225706">
    <property type="component" value="Unassembled WGS sequence"/>
</dbReference>
<evidence type="ECO:0000256" key="4">
    <source>
        <dbReference type="ARBA" id="ARBA00022695"/>
    </source>
</evidence>
<dbReference type="GO" id="GO:0003887">
    <property type="term" value="F:DNA-directed DNA polymerase activity"/>
    <property type="evidence" value="ECO:0007669"/>
    <property type="project" value="UniProtKB-KW"/>
</dbReference>
<dbReference type="GO" id="GO:0000166">
    <property type="term" value="F:nucleotide binding"/>
    <property type="evidence" value="ECO:0007669"/>
    <property type="project" value="InterPro"/>
</dbReference>
<keyword evidence="6" id="KW-0239">DNA-directed DNA polymerase</keyword>
<dbReference type="OrthoDB" id="10067637at2759"/>
<dbReference type="STRING" id="50429.A0A2B4RG90"/>
<evidence type="ECO:0000313" key="11">
    <source>
        <dbReference type="EMBL" id="PFX15357.1"/>
    </source>
</evidence>
<evidence type="ECO:0000256" key="6">
    <source>
        <dbReference type="ARBA" id="ARBA00022932"/>
    </source>
</evidence>
<dbReference type="CDD" id="cd06558">
    <property type="entry name" value="crotonase-like"/>
    <property type="match status" value="1"/>
</dbReference>
<keyword evidence="5" id="KW-0235">DNA replication</keyword>
<name>A0A2B4RG90_STYPI</name>
<comment type="similarity">
    <text evidence="9">Belongs to the enoyl-CoA hydratase/isomerase family.</text>
</comment>
<evidence type="ECO:0000256" key="1">
    <source>
        <dbReference type="ARBA" id="ARBA00005755"/>
    </source>
</evidence>
<keyword evidence="7" id="KW-0238">DNA-binding</keyword>
<comment type="similarity">
    <text evidence="1">Belongs to the DNA polymerase type-B family.</text>
</comment>
<dbReference type="InterPro" id="IPR001753">
    <property type="entry name" value="Enoyl-CoA_hydra/iso"/>
</dbReference>
<evidence type="ECO:0000256" key="8">
    <source>
        <dbReference type="ARBA" id="ARBA00049244"/>
    </source>
</evidence>
<sequence length="741" mass="84584">MEDKGIQVAIGSKRGLKSAKTSACSETTTLETGKEERATQCGMSLKGSYGRNCEHKKWRYDNLVAQMQDKEMLVYWLMDEGLMAKGRSCPMCAGEMSLTRCEDRSDGLKWECRKQVNGKRHKAEVSIRKGSWFEKSNMTLEEILKLTYWWCQDLDQAQIKHEVGLAESTGVDWDSFCREVCEIILLENGEKLGGKGKVVQIDESKFGKRKYHRGHHVEGQWVFGGIEEGTRKCFVVAVEKRDEQTLLPIIQKWIEPGTIIVSDCWKTYSTLDKHDYEHRTVNHSVEFVNKEGIFCAGADLKERAKMAMHEVGPFVSMAWAVIMELHNLPMPTIAALDGHALGGGLEMALSCDFRVAASNTKVGLTETRLATIIPGAAAMVLALQALLWDRSRSKAVELEEARSLVAAEKKDRAENKDVFFGGRTGATTLYHRMDPTQREQIRYVDVTSEYPWVNNYGEYPIGHPTIYLEPENQDPNAYYGLMKIDILPPIHLFNLVLPYRQKIGPSSKLTFPLCCSCVEQESIKPIEDRNYICIHSYEERMLRGTWCTPEIHKAIAMGYCLIKIHEVRHFEKRCRGLFAPYVDTWLNIKHEGSGYPSWCQTETQKTSYIRQYKEREGIDLDPTMIAKNPGRKATAKFMLNSFWGKFGQNCNKAETYQFTQPASLLNLIDDPLEHIQDIRILSPELVEVVTRREEEDPIKGRATNVFIAAFTTCQARLKLYESLVILKDRVLYYDTDSVVYT</sequence>
<dbReference type="AlphaFoldDB" id="A0A2B4RG90"/>
<dbReference type="InterPro" id="IPR024445">
    <property type="entry name" value="Tnp_ISXO2-like"/>
</dbReference>